<protein>
    <recommendedName>
        <fullName evidence="2">Cytokinin riboside 5'-monophosphate phosphoribohydrolase</fullName>
        <ecNumber evidence="2">3.2.2.n1</ecNumber>
    </recommendedName>
</protein>
<dbReference type="GO" id="GO:0005829">
    <property type="term" value="C:cytosol"/>
    <property type="evidence" value="ECO:0007669"/>
    <property type="project" value="TreeGrafter"/>
</dbReference>
<keyword evidence="2" id="KW-0378">Hydrolase</keyword>
<keyword evidence="2" id="KW-0203">Cytokinin biosynthesis</keyword>
<dbReference type="EMBL" id="JAHOEF010000050">
    <property type="protein sequence ID" value="MBV3383118.1"/>
    <property type="molecule type" value="Genomic_DNA"/>
</dbReference>
<evidence type="ECO:0000313" key="5">
    <source>
        <dbReference type="Proteomes" id="UP001196408"/>
    </source>
</evidence>
<evidence type="ECO:0000313" key="6">
    <source>
        <dbReference type="Proteomes" id="UP001197492"/>
    </source>
</evidence>
<gene>
    <name evidence="3" type="ORF">KSV97_07790</name>
    <name evidence="4" type="ORF">KSW06_10660</name>
</gene>
<reference evidence="3 6" key="1">
    <citation type="submission" date="2021-06" db="EMBL/GenBank/DDBJ databases">
        <title>Collection of gut derived symbiotic bacterial strains cultured from healthy donors.</title>
        <authorList>
            <person name="Lin H."/>
            <person name="Littmann E."/>
            <person name="Pamer E.G."/>
        </authorList>
    </citation>
    <scope>NUCLEOTIDE SEQUENCE</scope>
    <source>
        <strain evidence="4 6">MSK.21.70</strain>
        <strain evidence="3">MSK.21.82</strain>
    </source>
</reference>
<dbReference type="InterPro" id="IPR031100">
    <property type="entry name" value="LOG_fam"/>
</dbReference>
<dbReference type="InterPro" id="IPR005269">
    <property type="entry name" value="LOG"/>
</dbReference>
<dbReference type="AlphaFoldDB" id="A0AAW4MS78"/>
<evidence type="ECO:0000313" key="4">
    <source>
        <dbReference type="EMBL" id="MBV3393693.1"/>
    </source>
</evidence>
<evidence type="ECO:0000256" key="2">
    <source>
        <dbReference type="RuleBase" id="RU363015"/>
    </source>
</evidence>
<dbReference type="RefSeq" id="WP_217747888.1">
    <property type="nucleotide sequence ID" value="NZ_JAHOEB010000046.1"/>
</dbReference>
<evidence type="ECO:0000256" key="1">
    <source>
        <dbReference type="ARBA" id="ARBA00006763"/>
    </source>
</evidence>
<dbReference type="PANTHER" id="PTHR31223:SF70">
    <property type="entry name" value="LOG FAMILY PROTEIN YJL055W"/>
    <property type="match status" value="1"/>
</dbReference>
<dbReference type="GO" id="GO:0009691">
    <property type="term" value="P:cytokinin biosynthetic process"/>
    <property type="evidence" value="ECO:0007669"/>
    <property type="project" value="UniProtKB-UniRule"/>
</dbReference>
<dbReference type="PANTHER" id="PTHR31223">
    <property type="entry name" value="LOG FAMILY PROTEIN YJL055W"/>
    <property type="match status" value="1"/>
</dbReference>
<organism evidence="3 5">
    <name type="scientific">Catenibacterium mitsuokai</name>
    <dbReference type="NCBI Taxonomy" id="100886"/>
    <lineage>
        <taxon>Bacteria</taxon>
        <taxon>Bacillati</taxon>
        <taxon>Bacillota</taxon>
        <taxon>Erysipelotrichia</taxon>
        <taxon>Erysipelotrichales</taxon>
        <taxon>Coprobacillaceae</taxon>
        <taxon>Catenibacterium</taxon>
    </lineage>
</organism>
<dbReference type="Proteomes" id="UP001197492">
    <property type="component" value="Unassembled WGS sequence"/>
</dbReference>
<accession>A0AAW4MS78</accession>
<dbReference type="Pfam" id="PF03641">
    <property type="entry name" value="Lysine_decarbox"/>
    <property type="match status" value="1"/>
</dbReference>
<name>A0AAW4MS78_9FIRM</name>
<dbReference type="Proteomes" id="UP001196408">
    <property type="component" value="Unassembled WGS sequence"/>
</dbReference>
<keyword evidence="6" id="KW-1185">Reference proteome</keyword>
<comment type="caution">
    <text evidence="3">The sequence shown here is derived from an EMBL/GenBank/DDBJ whole genome shotgun (WGS) entry which is preliminary data.</text>
</comment>
<dbReference type="GO" id="GO:0016799">
    <property type="term" value="F:hydrolase activity, hydrolyzing N-glycosyl compounds"/>
    <property type="evidence" value="ECO:0007669"/>
    <property type="project" value="TreeGrafter"/>
</dbReference>
<dbReference type="EC" id="3.2.2.n1" evidence="2"/>
<evidence type="ECO:0000313" key="3">
    <source>
        <dbReference type="EMBL" id="MBV3383118.1"/>
    </source>
</evidence>
<sequence length="178" mass="19950">MNITVYLGALRGNDPVLKDAVKELGTWIGENNHTLIYGGSKSGLMGYIAESVLDAGGDVIGIEPQFFIDEELQYDGLTELIITKDMTERKTKMIELGDAFIAFPGGTGTLEEISEVMSKISLKQLHAPCIFYNLNDYYKGMKELMCHMIEMGLSTREKQKGIYFADHLDDIRNIIEKE</sequence>
<proteinExistence type="inferred from homology"/>
<dbReference type="EMBL" id="JAHOEL010000108">
    <property type="protein sequence ID" value="MBV3393693.1"/>
    <property type="molecule type" value="Genomic_DNA"/>
</dbReference>
<dbReference type="NCBIfam" id="TIGR00730">
    <property type="entry name" value="Rossman fold protein, TIGR00730 family"/>
    <property type="match status" value="1"/>
</dbReference>
<comment type="similarity">
    <text evidence="1 2">Belongs to the LOG family.</text>
</comment>